<proteinExistence type="predicted"/>
<dbReference type="Pfam" id="PF00005">
    <property type="entry name" value="ABC_tran"/>
    <property type="match status" value="1"/>
</dbReference>
<dbReference type="PROSITE" id="PS50893">
    <property type="entry name" value="ABC_TRANSPORTER_2"/>
    <property type="match status" value="1"/>
</dbReference>
<dbReference type="GO" id="GO:0022857">
    <property type="term" value="F:transmembrane transporter activity"/>
    <property type="evidence" value="ECO:0007669"/>
    <property type="project" value="TreeGrafter"/>
</dbReference>
<gene>
    <name evidence="5" type="ORF">caldi_24140</name>
</gene>
<evidence type="ECO:0000256" key="1">
    <source>
        <dbReference type="ARBA" id="ARBA00022448"/>
    </source>
</evidence>
<dbReference type="GO" id="GO:0005886">
    <property type="term" value="C:plasma membrane"/>
    <property type="evidence" value="ECO:0007669"/>
    <property type="project" value="TreeGrafter"/>
</dbReference>
<accession>A0AA35GAH9</accession>
<evidence type="ECO:0000313" key="5">
    <source>
        <dbReference type="EMBL" id="BDG61324.1"/>
    </source>
</evidence>
<dbReference type="InterPro" id="IPR003439">
    <property type="entry name" value="ABC_transporter-like_ATP-bd"/>
</dbReference>
<keyword evidence="3 5" id="KW-0067">ATP-binding</keyword>
<dbReference type="PANTHER" id="PTHR24220:SF86">
    <property type="entry name" value="ABC TRANSPORTER ABCH.1"/>
    <property type="match status" value="1"/>
</dbReference>
<dbReference type="AlphaFoldDB" id="A0AA35GAH9"/>
<protein>
    <submittedName>
        <fullName evidence="5">ABC transporter ATP-binding protein</fullName>
    </submittedName>
</protein>
<evidence type="ECO:0000256" key="2">
    <source>
        <dbReference type="ARBA" id="ARBA00022741"/>
    </source>
</evidence>
<reference evidence="5" key="1">
    <citation type="submission" date="2022-03" db="EMBL/GenBank/DDBJ databases">
        <title>Complete genome sequence of Caldinitratiruptor microaerophilus.</title>
        <authorList>
            <person name="Mukaiyama R."/>
            <person name="Nishiyama T."/>
            <person name="Ueda K."/>
        </authorList>
    </citation>
    <scope>NUCLEOTIDE SEQUENCE</scope>
    <source>
        <strain evidence="5">JCM 16183</strain>
    </source>
</reference>
<dbReference type="FunFam" id="3.40.50.300:FF:000032">
    <property type="entry name" value="Export ABC transporter ATP-binding protein"/>
    <property type="match status" value="1"/>
</dbReference>
<dbReference type="SMART" id="SM00382">
    <property type="entry name" value="AAA"/>
    <property type="match status" value="1"/>
</dbReference>
<dbReference type="EMBL" id="AP025628">
    <property type="protein sequence ID" value="BDG61324.1"/>
    <property type="molecule type" value="Genomic_DNA"/>
</dbReference>
<keyword evidence="2" id="KW-0547">Nucleotide-binding</keyword>
<dbReference type="GO" id="GO:0098796">
    <property type="term" value="C:membrane protein complex"/>
    <property type="evidence" value="ECO:0007669"/>
    <property type="project" value="UniProtKB-ARBA"/>
</dbReference>
<dbReference type="PROSITE" id="PS00211">
    <property type="entry name" value="ABC_TRANSPORTER_1"/>
    <property type="match status" value="1"/>
</dbReference>
<organism evidence="5 6">
    <name type="scientific">Caldinitratiruptor microaerophilus</name>
    <dbReference type="NCBI Taxonomy" id="671077"/>
    <lineage>
        <taxon>Bacteria</taxon>
        <taxon>Bacillati</taxon>
        <taxon>Bacillota</taxon>
        <taxon>Clostridia</taxon>
        <taxon>Eubacteriales</taxon>
        <taxon>Symbiobacteriaceae</taxon>
        <taxon>Caldinitratiruptor</taxon>
    </lineage>
</organism>
<dbReference type="InterPro" id="IPR017911">
    <property type="entry name" value="MacB-like_ATP-bd"/>
</dbReference>
<dbReference type="GO" id="GO:0005524">
    <property type="term" value="F:ATP binding"/>
    <property type="evidence" value="ECO:0007669"/>
    <property type="project" value="UniProtKB-KW"/>
</dbReference>
<evidence type="ECO:0000259" key="4">
    <source>
        <dbReference type="PROSITE" id="PS50893"/>
    </source>
</evidence>
<sequence length="235" mass="25126">MRAVLALESVSKVYRHGDGSVAALDHVSLEVAPGDFVVITGRSGSGKTTLLAVSGGLTRPDAGRVRVDGVDLWSLTDDRRTALRAEKLGFVFQFASLVPTLTVLENVLLPTAFLPARRTIGARARALELLERVGLSDKVGSYPWQLSGGQQKRVAVARALLGRPALLLADEPTGDLDEETEADIVDLFRTCNAAGTAVLMVTHNTQLAAQATRHLRMSRGRLHEAGDAEARSRPA</sequence>
<dbReference type="InterPro" id="IPR003593">
    <property type="entry name" value="AAA+_ATPase"/>
</dbReference>
<evidence type="ECO:0000313" key="6">
    <source>
        <dbReference type="Proteomes" id="UP001163687"/>
    </source>
</evidence>
<evidence type="ECO:0000256" key="3">
    <source>
        <dbReference type="ARBA" id="ARBA00022840"/>
    </source>
</evidence>
<dbReference type="InterPro" id="IPR027417">
    <property type="entry name" value="P-loop_NTPase"/>
</dbReference>
<dbReference type="SUPFAM" id="SSF52540">
    <property type="entry name" value="P-loop containing nucleoside triphosphate hydrolases"/>
    <property type="match status" value="1"/>
</dbReference>
<dbReference type="InterPro" id="IPR017871">
    <property type="entry name" value="ABC_transporter-like_CS"/>
</dbReference>
<feature type="domain" description="ABC transporter" evidence="4">
    <location>
        <begin position="5"/>
        <end position="235"/>
    </location>
</feature>
<dbReference type="Gene3D" id="3.40.50.300">
    <property type="entry name" value="P-loop containing nucleotide triphosphate hydrolases"/>
    <property type="match status" value="1"/>
</dbReference>
<dbReference type="Proteomes" id="UP001163687">
    <property type="component" value="Chromosome"/>
</dbReference>
<keyword evidence="1" id="KW-0813">Transport</keyword>
<dbReference type="GO" id="GO:0016887">
    <property type="term" value="F:ATP hydrolysis activity"/>
    <property type="evidence" value="ECO:0007669"/>
    <property type="project" value="InterPro"/>
</dbReference>
<dbReference type="InterPro" id="IPR015854">
    <property type="entry name" value="ABC_transpr_LolD-like"/>
</dbReference>
<dbReference type="CDD" id="cd03255">
    <property type="entry name" value="ABC_MJ0796_LolCDE_FtsE"/>
    <property type="match status" value="1"/>
</dbReference>
<dbReference type="PANTHER" id="PTHR24220">
    <property type="entry name" value="IMPORT ATP-BINDING PROTEIN"/>
    <property type="match status" value="1"/>
</dbReference>
<name>A0AA35GAH9_9FIRM</name>
<dbReference type="KEGG" id="cmic:caldi_24140"/>
<keyword evidence="6" id="KW-1185">Reference proteome</keyword>